<dbReference type="SUPFAM" id="SSF52540">
    <property type="entry name" value="P-loop containing nucleoside triphosphate hydrolases"/>
    <property type="match status" value="2"/>
</dbReference>
<dbReference type="InterPro" id="IPR004176">
    <property type="entry name" value="Clp_R_N"/>
</dbReference>
<dbReference type="eggNOG" id="COG0542">
    <property type="taxonomic scope" value="Bacteria"/>
</dbReference>
<sequence>MDLSKEASLVFQNAIAYANKYKYEYVTPEMILLMILDDDVFAEAFEECGGNLTILSSNLQKYVSEYVDKIDNKEILLSTGTNFVLNFAGQSAYSSGSDMIHVRHLVHAIWNLENSYAVYYMEQQDITEADVLQQMAIIEDENAAEAISEDIDGSIKTKEDKAGLSLYAPCLNDVLTDANPLIGREKELERTIQILCRKDKNNPLHIGETGVGKTAITYGLVQRLKSGDVPDAIKGAKVFSLDLGGMLAGTQYRGDFEKRFKKVLTEIGKEEKPIIYIDEIHNLAGAGAVGEGSFDASNMLKPYLTDGHIRFIGATTFEEYKKYFEKNKGLVRRFQNVEIKEPTEEETVEILNGLKAKYEKYHGVKYAKGLMEYAAHMSAKFINERYLPDKAIDLIDEAGSYRKLHPLSQKTQTVDKTVINEILTGVCRVPIETVDTDDAAGLETLEERIKTRIFGQDEAVSQVVNAVKFSKAGLIEDGKPLASLLFVGPTGVGKTEIARTLADELGVKLIRFDMSEYGEKHAVAKLIGSPAGYVGYEEGGILTEAIRKNPSCVLLLDEIEKAHADIYNVLLQVMDYATLTDNQGRKADFRNVVVIMTSNAGANRLGKSGIGFISESMDESVLTEAVKNTFQPEFRNRLNKIVVFNSMDDDMASMVVEKKLKELSEQLQAKKITLSADKKAKTLLKTKGVSQEFGAREIDRVIRNDVKPLFVDEILFGKLKNGGKIKLTTRNKDFVIETSKK</sequence>
<dbReference type="InterPro" id="IPR003959">
    <property type="entry name" value="ATPase_AAA_core"/>
</dbReference>
<evidence type="ECO:0000256" key="3">
    <source>
        <dbReference type="ARBA" id="ARBA00022840"/>
    </source>
</evidence>
<dbReference type="PROSITE" id="PS00871">
    <property type="entry name" value="CLPAB_2"/>
    <property type="match status" value="1"/>
</dbReference>
<dbReference type="PROSITE" id="PS51903">
    <property type="entry name" value="CLP_R"/>
    <property type="match status" value="1"/>
</dbReference>
<dbReference type="GO" id="GO:0006508">
    <property type="term" value="P:proteolysis"/>
    <property type="evidence" value="ECO:0007669"/>
    <property type="project" value="UniProtKB-KW"/>
</dbReference>
<dbReference type="GO" id="GO:0005737">
    <property type="term" value="C:cytoplasm"/>
    <property type="evidence" value="ECO:0007669"/>
    <property type="project" value="TreeGrafter"/>
</dbReference>
<dbReference type="SMART" id="SM00382">
    <property type="entry name" value="AAA"/>
    <property type="match status" value="2"/>
</dbReference>
<dbReference type="SMART" id="SM01086">
    <property type="entry name" value="ClpB_D2-small"/>
    <property type="match status" value="1"/>
</dbReference>
<protein>
    <submittedName>
        <fullName evidence="8">ATP-dependent Clp protease ATP-binding subunit ClpA</fullName>
    </submittedName>
</protein>
<evidence type="ECO:0000256" key="5">
    <source>
        <dbReference type="PROSITE-ProRule" id="PRU01251"/>
    </source>
</evidence>
<keyword evidence="4 6" id="KW-0143">Chaperone</keyword>
<keyword evidence="3 6" id="KW-0067">ATP-binding</keyword>
<dbReference type="FunFam" id="3.40.50.300:FF:000025">
    <property type="entry name" value="ATP-dependent Clp protease subunit"/>
    <property type="match status" value="1"/>
</dbReference>
<dbReference type="Gene3D" id="3.40.50.300">
    <property type="entry name" value="P-loop containing nucleotide triphosphate hydrolases"/>
    <property type="match status" value="2"/>
</dbReference>
<keyword evidence="8" id="KW-0378">Hydrolase</keyword>
<dbReference type="GO" id="GO:0005524">
    <property type="term" value="F:ATP binding"/>
    <property type="evidence" value="ECO:0007669"/>
    <property type="project" value="UniProtKB-KW"/>
</dbReference>
<dbReference type="AlphaFoldDB" id="E0RVG4"/>
<keyword evidence="9" id="KW-1185">Reference proteome</keyword>
<dbReference type="CDD" id="cd19499">
    <property type="entry name" value="RecA-like_ClpB_Hsp104-like"/>
    <property type="match status" value="1"/>
</dbReference>
<proteinExistence type="inferred from homology"/>
<dbReference type="PRINTS" id="PR00300">
    <property type="entry name" value="CLPPROTEASEA"/>
</dbReference>
<dbReference type="InterPro" id="IPR018368">
    <property type="entry name" value="ClpA/B_CS1"/>
</dbReference>
<dbReference type="InterPro" id="IPR027417">
    <property type="entry name" value="P-loop_NTPase"/>
</dbReference>
<dbReference type="Pfam" id="PF07724">
    <property type="entry name" value="AAA_2"/>
    <property type="match status" value="1"/>
</dbReference>
<reference evidence="8 9" key="1">
    <citation type="journal article" date="2010" name="PLoS ONE">
        <title>The glycobiome of the rumen bacterium Butyrivibrio proteoclasticus B316(T) highlights adaptation to a polysaccharide-rich environment.</title>
        <authorList>
            <person name="Kelly W.J."/>
            <person name="Leahy S.C."/>
            <person name="Altermann E."/>
            <person name="Yeoman C.J."/>
            <person name="Dunne J.C."/>
            <person name="Kong Z."/>
            <person name="Pacheco D.M."/>
            <person name="Li D."/>
            <person name="Noel S.J."/>
            <person name="Moon C.D."/>
            <person name="Cookson A.L."/>
            <person name="Attwood G.T."/>
        </authorList>
    </citation>
    <scope>NUCLEOTIDE SEQUENCE [LARGE SCALE GENOMIC DNA]</scope>
    <source>
        <strain evidence="9">ATCC 51982 / DSM 14932 / B316</strain>
    </source>
</reference>
<dbReference type="KEGG" id="bpb:bpr_I2079"/>
<keyword evidence="1 5" id="KW-0677">Repeat</keyword>
<dbReference type="RefSeq" id="WP_013281467.1">
    <property type="nucleotide sequence ID" value="NC_014387.1"/>
</dbReference>
<dbReference type="STRING" id="515622.bpr_I2079"/>
<dbReference type="Pfam" id="PF10431">
    <property type="entry name" value="ClpB_D2-small"/>
    <property type="match status" value="1"/>
</dbReference>
<dbReference type="PANTHER" id="PTHR11638:SF111">
    <property type="entry name" value="ATP-DEPENDENT CLP PROTEASE ATP-BINDING SUBUNIT CLPA"/>
    <property type="match status" value="1"/>
</dbReference>
<dbReference type="Pfam" id="PF17871">
    <property type="entry name" value="AAA_lid_9"/>
    <property type="match status" value="1"/>
</dbReference>
<dbReference type="InterPro" id="IPR028299">
    <property type="entry name" value="ClpA/B_CS2"/>
</dbReference>
<dbReference type="PROSITE" id="PS00870">
    <property type="entry name" value="CLPAB_1"/>
    <property type="match status" value="1"/>
</dbReference>
<evidence type="ECO:0000313" key="8">
    <source>
        <dbReference type="EMBL" id="ADL34813.1"/>
    </source>
</evidence>
<dbReference type="EMBL" id="CP001810">
    <property type="protein sequence ID" value="ADL34813.1"/>
    <property type="molecule type" value="Genomic_DNA"/>
</dbReference>
<dbReference type="GO" id="GO:0008233">
    <property type="term" value="F:peptidase activity"/>
    <property type="evidence" value="ECO:0007669"/>
    <property type="project" value="UniProtKB-KW"/>
</dbReference>
<dbReference type="PANTHER" id="PTHR11638">
    <property type="entry name" value="ATP-DEPENDENT CLP PROTEASE"/>
    <property type="match status" value="1"/>
</dbReference>
<dbReference type="Pfam" id="PF00004">
    <property type="entry name" value="AAA"/>
    <property type="match status" value="1"/>
</dbReference>
<dbReference type="InterPro" id="IPR019489">
    <property type="entry name" value="Clp_ATPase_C"/>
</dbReference>
<evidence type="ECO:0000256" key="2">
    <source>
        <dbReference type="ARBA" id="ARBA00022741"/>
    </source>
</evidence>
<feature type="domain" description="Clp R" evidence="7">
    <location>
        <begin position="1"/>
        <end position="65"/>
    </location>
</feature>
<comment type="similarity">
    <text evidence="6">Belongs to the ClpA/ClpB family.</text>
</comment>
<dbReference type="Gene3D" id="1.10.1780.10">
    <property type="entry name" value="Clp, N-terminal domain"/>
    <property type="match status" value="1"/>
</dbReference>
<dbReference type="InterPro" id="IPR003593">
    <property type="entry name" value="AAA+_ATPase"/>
</dbReference>
<dbReference type="InterPro" id="IPR036628">
    <property type="entry name" value="Clp_N_dom_sf"/>
</dbReference>
<keyword evidence="8" id="KW-0645">Protease</keyword>
<evidence type="ECO:0000259" key="7">
    <source>
        <dbReference type="PROSITE" id="PS51903"/>
    </source>
</evidence>
<gene>
    <name evidence="8" type="primary">clpA</name>
    <name evidence="8" type="ordered locus">bpr_I2079</name>
</gene>
<dbReference type="GO" id="GO:0016887">
    <property type="term" value="F:ATP hydrolysis activity"/>
    <property type="evidence" value="ECO:0007669"/>
    <property type="project" value="InterPro"/>
</dbReference>
<keyword evidence="2 6" id="KW-0547">Nucleotide-binding</keyword>
<dbReference type="Proteomes" id="UP000001299">
    <property type="component" value="Chromosome 1"/>
</dbReference>
<evidence type="ECO:0000256" key="1">
    <source>
        <dbReference type="ARBA" id="ARBA00022737"/>
    </source>
</evidence>
<dbReference type="InterPro" id="IPR050130">
    <property type="entry name" value="ClpA_ClpB"/>
</dbReference>
<organism evidence="8 9">
    <name type="scientific">Butyrivibrio proteoclasticus (strain ATCC 51982 / DSM 14932 / B316)</name>
    <name type="common">Clostridium proteoclasticum</name>
    <dbReference type="NCBI Taxonomy" id="515622"/>
    <lineage>
        <taxon>Bacteria</taxon>
        <taxon>Bacillati</taxon>
        <taxon>Bacillota</taxon>
        <taxon>Clostridia</taxon>
        <taxon>Lachnospirales</taxon>
        <taxon>Lachnospiraceae</taxon>
        <taxon>Butyrivibrio</taxon>
    </lineage>
</organism>
<dbReference type="Gene3D" id="1.10.8.60">
    <property type="match status" value="2"/>
</dbReference>
<dbReference type="InterPro" id="IPR001270">
    <property type="entry name" value="ClpA/B"/>
</dbReference>
<accession>E0RVG4</accession>
<name>E0RVG4_BUTPB</name>
<dbReference type="SUPFAM" id="SSF81923">
    <property type="entry name" value="Double Clp-N motif"/>
    <property type="match status" value="1"/>
</dbReference>
<evidence type="ECO:0000256" key="6">
    <source>
        <dbReference type="RuleBase" id="RU004432"/>
    </source>
</evidence>
<dbReference type="CDD" id="cd00009">
    <property type="entry name" value="AAA"/>
    <property type="match status" value="1"/>
</dbReference>
<dbReference type="HOGENOM" id="CLU_005070_4_2_9"/>
<dbReference type="InterPro" id="IPR041546">
    <property type="entry name" value="ClpA/ClpB_AAA_lid"/>
</dbReference>
<evidence type="ECO:0000313" key="9">
    <source>
        <dbReference type="Proteomes" id="UP000001299"/>
    </source>
</evidence>
<dbReference type="Pfam" id="PF02861">
    <property type="entry name" value="Clp_N"/>
    <property type="match status" value="1"/>
</dbReference>
<evidence type="ECO:0000256" key="4">
    <source>
        <dbReference type="ARBA" id="ARBA00023186"/>
    </source>
</evidence>
<dbReference type="GO" id="GO:0034605">
    <property type="term" value="P:cellular response to heat"/>
    <property type="evidence" value="ECO:0007669"/>
    <property type="project" value="TreeGrafter"/>
</dbReference>